<comment type="caution">
    <text evidence="4">The sequence shown here is derived from an EMBL/GenBank/DDBJ whole genome shotgun (WGS) entry which is preliminary data.</text>
</comment>
<dbReference type="Proteomes" id="UP000236488">
    <property type="component" value="Unassembled WGS sequence"/>
</dbReference>
<gene>
    <name evidence="4" type="ORF">C2L80_11085</name>
    <name evidence="3" type="ORF">K8V16_10145</name>
</gene>
<evidence type="ECO:0000313" key="3">
    <source>
        <dbReference type="EMBL" id="HJH44135.1"/>
    </source>
</evidence>
<dbReference type="InterPro" id="IPR006442">
    <property type="entry name" value="Antitoxin_Phd/YefM"/>
</dbReference>
<protein>
    <recommendedName>
        <fullName evidence="2">Antitoxin</fullName>
    </recommendedName>
</protein>
<sequence>MNIRPVSDLRNRYAEIERDVAEKGPVFLTKNGYGSMVVMSIDQFERLSGTVEDALDAADRQAATTSQRYTHDEVFSSIRRGLRDEPAAAAM</sequence>
<dbReference type="EMBL" id="DYZL01000204">
    <property type="protein sequence ID" value="HJH44135.1"/>
    <property type="molecule type" value="Genomic_DNA"/>
</dbReference>
<dbReference type="Proteomes" id="UP000789325">
    <property type="component" value="Unassembled WGS sequence"/>
</dbReference>
<evidence type="ECO:0000313" key="5">
    <source>
        <dbReference type="Proteomes" id="UP000236488"/>
    </source>
</evidence>
<dbReference type="NCBIfam" id="TIGR01552">
    <property type="entry name" value="phd_fam"/>
    <property type="match status" value="1"/>
</dbReference>
<dbReference type="Gene3D" id="3.40.1620.10">
    <property type="entry name" value="YefM-like domain"/>
    <property type="match status" value="1"/>
</dbReference>
<reference evidence="3" key="3">
    <citation type="submission" date="2021-09" db="EMBL/GenBank/DDBJ databases">
        <authorList>
            <person name="Gilroy R."/>
        </authorList>
    </citation>
    <scope>NUCLEOTIDE SEQUENCE</scope>
    <source>
        <strain evidence="3">USAMLcec12-2067</strain>
    </source>
</reference>
<proteinExistence type="inferred from homology"/>
<name>A0A2K2U2P5_9ACTN</name>
<reference evidence="3" key="2">
    <citation type="journal article" date="2021" name="PeerJ">
        <title>Extensive microbial diversity within the chicken gut microbiome revealed by metagenomics and culture.</title>
        <authorList>
            <person name="Gilroy R."/>
            <person name="Ravi A."/>
            <person name="Getino M."/>
            <person name="Pursley I."/>
            <person name="Horton D.L."/>
            <person name="Alikhan N.F."/>
            <person name="Baker D."/>
            <person name="Gharbi K."/>
            <person name="Hall N."/>
            <person name="Watson M."/>
            <person name="Adriaenssens E.M."/>
            <person name="Foster-Nyarko E."/>
            <person name="Jarju S."/>
            <person name="Secka A."/>
            <person name="Antonio M."/>
            <person name="Oren A."/>
            <person name="Chaudhuri R.R."/>
            <person name="La Ragione R."/>
            <person name="Hildebrand F."/>
            <person name="Pallen M.J."/>
        </authorList>
    </citation>
    <scope>NUCLEOTIDE SEQUENCE</scope>
    <source>
        <strain evidence="3">USAMLcec12-2067</strain>
    </source>
</reference>
<keyword evidence="5" id="KW-1185">Reference proteome</keyword>
<organism evidence="4 5">
    <name type="scientific">Rubneribacter badeniensis</name>
    <dbReference type="NCBI Taxonomy" id="2070688"/>
    <lineage>
        <taxon>Bacteria</taxon>
        <taxon>Bacillati</taxon>
        <taxon>Actinomycetota</taxon>
        <taxon>Coriobacteriia</taxon>
        <taxon>Eggerthellales</taxon>
        <taxon>Eggerthellaceae</taxon>
        <taxon>Rubneribacter</taxon>
    </lineage>
</organism>
<evidence type="ECO:0000256" key="2">
    <source>
        <dbReference type="RuleBase" id="RU362080"/>
    </source>
</evidence>
<dbReference type="RefSeq" id="WP_087196998.1">
    <property type="nucleotide sequence ID" value="NZ_DBEYRC010000033.1"/>
</dbReference>
<accession>A0A2K2U2P5</accession>
<dbReference type="InterPro" id="IPR036165">
    <property type="entry name" value="YefM-like_sf"/>
</dbReference>
<comment type="similarity">
    <text evidence="1 2">Belongs to the phD/YefM antitoxin family.</text>
</comment>
<dbReference type="AlphaFoldDB" id="A0A2K2U2P5"/>
<comment type="function">
    <text evidence="2">Antitoxin component of a type II toxin-antitoxin (TA) system.</text>
</comment>
<evidence type="ECO:0000256" key="1">
    <source>
        <dbReference type="ARBA" id="ARBA00009981"/>
    </source>
</evidence>
<evidence type="ECO:0000313" key="4">
    <source>
        <dbReference type="EMBL" id="PNV64595.1"/>
    </source>
</evidence>
<dbReference type="Pfam" id="PF02604">
    <property type="entry name" value="PhdYeFM_antitox"/>
    <property type="match status" value="1"/>
</dbReference>
<dbReference type="EMBL" id="PPEL01000082">
    <property type="protein sequence ID" value="PNV64595.1"/>
    <property type="molecule type" value="Genomic_DNA"/>
</dbReference>
<dbReference type="SUPFAM" id="SSF143120">
    <property type="entry name" value="YefM-like"/>
    <property type="match status" value="1"/>
</dbReference>
<reference evidence="4 5" key="1">
    <citation type="journal article" date="2018" name="Int. J. Syst. Evol. Microbiol.">
        <title>Rubneribacter badeniensis gen. nov., sp. nov. and Enteroscipio rubneri gen. nov., sp. nov., new members of the Eggerthellaceae isolated from human faeces.</title>
        <authorList>
            <person name="Danylec N."/>
            <person name="Gobl A."/>
            <person name="Stoll D.A."/>
            <person name="Hetzer B."/>
            <person name="Kulling S.E."/>
            <person name="Huch M."/>
        </authorList>
    </citation>
    <scope>NUCLEOTIDE SEQUENCE [LARGE SCALE GENOMIC DNA]</scope>
    <source>
        <strain evidence="4 5">ResAG-85</strain>
    </source>
</reference>